<comment type="caution">
    <text evidence="1">The sequence shown here is derived from an EMBL/GenBank/DDBJ whole genome shotgun (WGS) entry which is preliminary data.</text>
</comment>
<dbReference type="RefSeq" id="WP_123067177.1">
    <property type="nucleotide sequence ID" value="NZ_RIAS01000025.1"/>
</dbReference>
<proteinExistence type="predicted"/>
<organism evidence="1 2">
    <name type="scientific">Paenibacillus amylolyticus</name>
    <dbReference type="NCBI Taxonomy" id="1451"/>
    <lineage>
        <taxon>Bacteria</taxon>
        <taxon>Bacillati</taxon>
        <taxon>Bacillota</taxon>
        <taxon>Bacilli</taxon>
        <taxon>Bacillales</taxon>
        <taxon>Paenibacillaceae</taxon>
        <taxon>Paenibacillus</taxon>
    </lineage>
</organism>
<protein>
    <submittedName>
        <fullName evidence="1">Uncharacterized protein</fullName>
    </submittedName>
</protein>
<dbReference type="Proteomes" id="UP000323664">
    <property type="component" value="Unassembled WGS sequence"/>
</dbReference>
<dbReference type="EMBL" id="RIAS01000025">
    <property type="protein sequence ID" value="KAA8787543.1"/>
    <property type="molecule type" value="Genomic_DNA"/>
</dbReference>
<name>A0A5M9X1S4_PAEAM</name>
<accession>A0A5M9X1S4</accession>
<dbReference type="AlphaFoldDB" id="A0A5M9X1S4"/>
<evidence type="ECO:0000313" key="2">
    <source>
        <dbReference type="Proteomes" id="UP000323664"/>
    </source>
</evidence>
<evidence type="ECO:0000313" key="1">
    <source>
        <dbReference type="EMBL" id="KAA8787543.1"/>
    </source>
</evidence>
<gene>
    <name evidence="1" type="ORF">EC604_27295</name>
</gene>
<sequence length="149" mass="17394">MDFKLVTCTHIGVYGHALTKGGIYQAVDEETDRFRIIGNHHKRVWIDKCYFSEGEVEVPILSSWKFDDRLEDFDLIEVTLTFNNGMKRWCLITTPERLVKHFEQSHLDPPGFNIQHLIIVRTINNDDIEQTLKHLDEHGEIEKATLFLG</sequence>
<dbReference type="OrthoDB" id="2467757at2"/>
<reference evidence="1 2" key="1">
    <citation type="journal article" date="2019" name="J. Ind. Microbiol. Biotechnol.">
        <title>Paenibacillus amylolyticus 27C64 has a diverse set of carbohydrate-active enzymes and complete pectin deconstruction system.</title>
        <authorList>
            <person name="Keggi C."/>
            <person name="Doran-Peterson J."/>
        </authorList>
    </citation>
    <scope>NUCLEOTIDE SEQUENCE [LARGE SCALE GENOMIC DNA]</scope>
    <source>
        <strain evidence="1 2">27C64</strain>
    </source>
</reference>